<evidence type="ECO:0000259" key="9">
    <source>
        <dbReference type="PROSITE" id="PS50249"/>
    </source>
</evidence>
<dbReference type="GO" id="GO:0000338">
    <property type="term" value="P:protein deneddylation"/>
    <property type="evidence" value="ECO:0007669"/>
    <property type="project" value="InterPro"/>
</dbReference>
<keyword evidence="6 7" id="KW-0539">Nucleus</keyword>
<dbReference type="OrthoDB" id="1378at2759"/>
<accession>A0A8H8RVB8</accession>
<keyword evidence="11" id="KW-1185">Reference proteome</keyword>
<proteinExistence type="inferred from homology"/>
<dbReference type="InterPro" id="IPR024969">
    <property type="entry name" value="EIF3F/CSN6-like_C"/>
</dbReference>
<dbReference type="InterPro" id="IPR037518">
    <property type="entry name" value="MPN"/>
</dbReference>
<sequence>MAVETPLNPLLSTQKSSDSGLQVALHPLVLLTISDYITRHTLRQQTGPIVGGLLGQQNGREITIEHAFDCLLVEVEGDIILDQTWFEERLQQMKDVHKVPALDLVGWYTILPTSGPQPNHLPLHRQILHSYNESAILLGFHPTAVIERQAGGKLPLTIYESNYEAEEAATDAGEDKEMKDAEPQLGLKFKELPYSVETGEAEMISVDFVARGGGNATAVDGTSKKATPQASPPVDVSGKGKTRASRKLDSEDAETAAEAAKQNILTREDEELIASLTAKANAIKMLQSRINLIAVYLQNLPPSYISDTVPESVESDDKEYTPVNHPILRSIQALLTRLSLLVPADSTGFEHELLAEQNDVNLVSLLSTITNSLKVVRETGKKSLVVETQKNTKKNGDRGPMWEGSGNGVMGVGDLLR</sequence>
<dbReference type="PANTHER" id="PTHR10540:SF8">
    <property type="entry name" value="COP9 SIGNALOSOME COMPLEX SUBUNIT 6"/>
    <property type="match status" value="1"/>
</dbReference>
<dbReference type="EMBL" id="QGMI01000360">
    <property type="protein sequence ID" value="TVY41945.1"/>
    <property type="molecule type" value="Genomic_DNA"/>
</dbReference>
<comment type="subunit">
    <text evidence="2">Component of the COP9 signalosome (CSN) complex.</text>
</comment>
<dbReference type="GO" id="GO:0008180">
    <property type="term" value="C:COP9 signalosome"/>
    <property type="evidence" value="ECO:0007669"/>
    <property type="project" value="UniProtKB-UniRule"/>
</dbReference>
<dbReference type="CDD" id="cd08063">
    <property type="entry name" value="MPN_CSN6"/>
    <property type="match status" value="1"/>
</dbReference>
<comment type="similarity">
    <text evidence="1 7">Belongs to the peptidase M67A family. CSN6 subfamily.</text>
</comment>
<dbReference type="InterPro" id="IPR000555">
    <property type="entry name" value="JAMM/MPN+_dom"/>
</dbReference>
<evidence type="ECO:0000256" key="2">
    <source>
        <dbReference type="ARBA" id="ARBA00011098"/>
    </source>
</evidence>
<evidence type="ECO:0000313" key="11">
    <source>
        <dbReference type="Proteomes" id="UP000443090"/>
    </source>
</evidence>
<dbReference type="Pfam" id="PF13012">
    <property type="entry name" value="MitMem_reg"/>
    <property type="match status" value="1"/>
</dbReference>
<comment type="caution">
    <text evidence="10">The sequence shown here is derived from an EMBL/GenBank/DDBJ whole genome shotgun (WGS) entry which is preliminary data.</text>
</comment>
<evidence type="ECO:0000256" key="3">
    <source>
        <dbReference type="ARBA" id="ARBA00014871"/>
    </source>
</evidence>
<dbReference type="PANTHER" id="PTHR10540">
    <property type="entry name" value="EUKARYOTIC TRANSLATION INITIATION FACTOR 3 SUBUNIT F-RELATED"/>
    <property type="match status" value="1"/>
</dbReference>
<feature type="domain" description="MPN" evidence="9">
    <location>
        <begin position="23"/>
        <end position="165"/>
    </location>
</feature>
<dbReference type="InterPro" id="IPR033859">
    <property type="entry name" value="MPN_CSN6"/>
</dbReference>
<dbReference type="FunFam" id="3.40.140.10:FF:000055">
    <property type="entry name" value="COP9 signalosome complex subunit 6"/>
    <property type="match status" value="1"/>
</dbReference>
<protein>
    <recommendedName>
        <fullName evidence="3 7">COP9 signalosome complex subunit 6</fullName>
    </recommendedName>
</protein>
<reference evidence="10 11" key="1">
    <citation type="submission" date="2018-05" db="EMBL/GenBank/DDBJ databases">
        <title>Genome sequencing and assembly of the regulated plant pathogen Lachnellula willkommii and related sister species for the development of diagnostic species identification markers.</title>
        <authorList>
            <person name="Giroux E."/>
            <person name="Bilodeau G."/>
        </authorList>
    </citation>
    <scope>NUCLEOTIDE SEQUENCE [LARGE SCALE GENOMIC DNA]</scope>
    <source>
        <strain evidence="10 11">CBS 160.35</strain>
    </source>
</reference>
<evidence type="ECO:0000256" key="1">
    <source>
        <dbReference type="ARBA" id="ARBA00010893"/>
    </source>
</evidence>
<organism evidence="10 11">
    <name type="scientific">Lachnellula occidentalis</name>
    <dbReference type="NCBI Taxonomy" id="215460"/>
    <lineage>
        <taxon>Eukaryota</taxon>
        <taxon>Fungi</taxon>
        <taxon>Dikarya</taxon>
        <taxon>Ascomycota</taxon>
        <taxon>Pezizomycotina</taxon>
        <taxon>Leotiomycetes</taxon>
        <taxon>Helotiales</taxon>
        <taxon>Lachnaceae</taxon>
        <taxon>Lachnellula</taxon>
    </lineage>
</organism>
<evidence type="ECO:0000256" key="5">
    <source>
        <dbReference type="ARBA" id="ARBA00022790"/>
    </source>
</evidence>
<evidence type="ECO:0000256" key="8">
    <source>
        <dbReference type="SAM" id="MobiDB-lite"/>
    </source>
</evidence>
<comment type="subcellular location">
    <subcellularLocation>
        <location evidence="7">Cytoplasm</location>
    </subcellularLocation>
    <subcellularLocation>
        <location evidence="7">Nucleus</location>
    </subcellularLocation>
</comment>
<gene>
    <name evidence="10" type="primary">csn-6</name>
    <name evidence="10" type="ORF">LOCC1_G005960</name>
</gene>
<feature type="region of interest" description="Disordered" evidence="8">
    <location>
        <begin position="218"/>
        <end position="262"/>
    </location>
</feature>
<dbReference type="AlphaFoldDB" id="A0A8H8RVB8"/>
<evidence type="ECO:0000256" key="4">
    <source>
        <dbReference type="ARBA" id="ARBA00022490"/>
    </source>
</evidence>
<feature type="region of interest" description="Disordered" evidence="8">
    <location>
        <begin position="390"/>
        <end position="417"/>
    </location>
</feature>
<evidence type="ECO:0000313" key="10">
    <source>
        <dbReference type="EMBL" id="TVY41945.1"/>
    </source>
</evidence>
<dbReference type="Gene3D" id="3.40.140.10">
    <property type="entry name" value="Cytidine Deaminase, domain 2"/>
    <property type="match status" value="1"/>
</dbReference>
<evidence type="ECO:0000256" key="6">
    <source>
        <dbReference type="ARBA" id="ARBA00023242"/>
    </source>
</evidence>
<dbReference type="PROSITE" id="PS50249">
    <property type="entry name" value="MPN"/>
    <property type="match status" value="1"/>
</dbReference>
<dbReference type="GO" id="GO:0005737">
    <property type="term" value="C:cytoplasm"/>
    <property type="evidence" value="ECO:0007669"/>
    <property type="project" value="UniProtKB-SubCell"/>
</dbReference>
<comment type="function">
    <text evidence="7">Component of the COP9 signalosome complex (CSN), a complex involved in various cellular and developmental processes.</text>
</comment>
<dbReference type="Proteomes" id="UP000443090">
    <property type="component" value="Unassembled WGS sequence"/>
</dbReference>
<keyword evidence="4 7" id="KW-0963">Cytoplasm</keyword>
<evidence type="ECO:0000256" key="7">
    <source>
        <dbReference type="RuleBase" id="RU367006"/>
    </source>
</evidence>
<dbReference type="GO" id="GO:0008237">
    <property type="term" value="F:metallopeptidase activity"/>
    <property type="evidence" value="ECO:0007669"/>
    <property type="project" value="InterPro"/>
</dbReference>
<name>A0A8H8RVB8_9HELO</name>
<keyword evidence="5 7" id="KW-0736">Signalosome</keyword>
<dbReference type="Pfam" id="PF01398">
    <property type="entry name" value="JAB"/>
    <property type="match status" value="1"/>
</dbReference>